<evidence type="ECO:0000313" key="4">
    <source>
        <dbReference type="EMBL" id="QGA65816.1"/>
    </source>
</evidence>
<keyword evidence="5" id="KW-1185">Reference proteome</keyword>
<reference evidence="4 5" key="1">
    <citation type="submission" date="2019-10" db="EMBL/GenBank/DDBJ databases">
        <title>Vibrio sp. nov., isolated from Coralline algae surface.</title>
        <authorList>
            <person name="Geng Y."/>
            <person name="Zhang X."/>
        </authorList>
    </citation>
    <scope>NUCLEOTIDE SEQUENCE [LARGE SCALE GENOMIC DNA]</scope>
    <source>
        <strain evidence="4 5">SM1977</strain>
    </source>
</reference>
<keyword evidence="2" id="KW-0560">Oxidoreductase</keyword>
<evidence type="ECO:0000313" key="5">
    <source>
        <dbReference type="Proteomes" id="UP000348942"/>
    </source>
</evidence>
<evidence type="ECO:0000256" key="2">
    <source>
        <dbReference type="ARBA" id="ARBA00023002"/>
    </source>
</evidence>
<dbReference type="InterPro" id="IPR001155">
    <property type="entry name" value="OxRdtase_FMN_N"/>
</dbReference>
<dbReference type="Proteomes" id="UP000348942">
    <property type="component" value="Chromosome 1"/>
</dbReference>
<dbReference type="Pfam" id="PF00724">
    <property type="entry name" value="Oxidored_FMN"/>
    <property type="match status" value="1"/>
</dbReference>
<dbReference type="SUPFAM" id="SSF51395">
    <property type="entry name" value="FMN-linked oxidoreductases"/>
    <property type="match status" value="1"/>
</dbReference>
<evidence type="ECO:0000259" key="3">
    <source>
        <dbReference type="Pfam" id="PF00724"/>
    </source>
</evidence>
<dbReference type="RefSeq" id="WP_153447954.1">
    <property type="nucleotide sequence ID" value="NZ_CP045699.1"/>
</dbReference>
<dbReference type="PANTHER" id="PTHR43656">
    <property type="entry name" value="BINDING OXIDOREDUCTASE, PUTATIVE (AFU_ORTHOLOGUE AFUA_2G08260)-RELATED"/>
    <property type="match status" value="1"/>
</dbReference>
<keyword evidence="1" id="KW-0285">Flavoprotein</keyword>
<dbReference type="InterPro" id="IPR013785">
    <property type="entry name" value="Aldolase_TIM"/>
</dbReference>
<dbReference type="PANTHER" id="PTHR43656:SF2">
    <property type="entry name" value="BINDING OXIDOREDUCTASE, PUTATIVE (AFU_ORTHOLOGUE AFUA_2G08260)-RELATED"/>
    <property type="match status" value="1"/>
</dbReference>
<protein>
    <submittedName>
        <fullName evidence="4">NADH:flavin oxidoreductase</fullName>
    </submittedName>
</protein>
<dbReference type="GO" id="GO:0016491">
    <property type="term" value="F:oxidoreductase activity"/>
    <property type="evidence" value="ECO:0007669"/>
    <property type="project" value="UniProtKB-KW"/>
</dbReference>
<gene>
    <name evidence="4" type="ORF">GFB47_10690</name>
</gene>
<dbReference type="CDD" id="cd02803">
    <property type="entry name" value="OYE_like_FMN_family"/>
    <property type="match status" value="1"/>
</dbReference>
<proteinExistence type="predicted"/>
<accession>A0A5Q0TI02</accession>
<dbReference type="InterPro" id="IPR051799">
    <property type="entry name" value="NADH_flavin_oxidoreductase"/>
</dbReference>
<dbReference type="EMBL" id="CP045699">
    <property type="protein sequence ID" value="QGA65816.1"/>
    <property type="molecule type" value="Genomic_DNA"/>
</dbReference>
<name>A0A5Q0TI02_9VIBR</name>
<sequence length="372" mass="41503">MSNLFESYSIGSMILKNRFIRSATWENMATQTGYMTEPLLEVYRKLAEGEVGLIITGYANILADEKPNAGMMGMYNDSFIADYQPLTELMHHHGSKIVMQLAYGGTKTTHNVGERIIFAPSDIPERGTKTQGKAMTQSDIDHVIDAFAQASRRAQSAGFDGVEIHAAHSYLINQFLSPYYNQRSDQYGGSLENRMRFLIETYHAIRVQVGDDFPVLIKLTASDFFEGGLTFDDTQIICQKLADIGVDGLEISGNIHGSAQKRVGEKVDGYLIPEEGYFSEFGRVISKQVEVPVITVGGLSNLDTIEHIAQTSNIAAFALSRPLLSEPHLIKRWQSGDRTPVQCEHCSKCRTRRGNFCVVYNKPKRASRRQVS</sequence>
<feature type="domain" description="NADH:flavin oxidoreductase/NADH oxidase N-terminal" evidence="3">
    <location>
        <begin position="4"/>
        <end position="336"/>
    </location>
</feature>
<evidence type="ECO:0000256" key="1">
    <source>
        <dbReference type="ARBA" id="ARBA00022630"/>
    </source>
</evidence>
<dbReference type="Gene3D" id="3.20.20.70">
    <property type="entry name" value="Aldolase class I"/>
    <property type="match status" value="1"/>
</dbReference>
<dbReference type="AlphaFoldDB" id="A0A5Q0TI02"/>
<dbReference type="GO" id="GO:0010181">
    <property type="term" value="F:FMN binding"/>
    <property type="evidence" value="ECO:0007669"/>
    <property type="project" value="InterPro"/>
</dbReference>
<organism evidence="4 5">
    <name type="scientific">Vibrio algicola</name>
    <dbReference type="NCBI Taxonomy" id="2662262"/>
    <lineage>
        <taxon>Bacteria</taxon>
        <taxon>Pseudomonadati</taxon>
        <taxon>Pseudomonadota</taxon>
        <taxon>Gammaproteobacteria</taxon>
        <taxon>Vibrionales</taxon>
        <taxon>Vibrionaceae</taxon>
        <taxon>Vibrio</taxon>
    </lineage>
</organism>